<keyword evidence="6" id="KW-0131">Cell cycle</keyword>
<evidence type="ECO:0000256" key="3">
    <source>
        <dbReference type="ARBA" id="ARBA00022618"/>
    </source>
</evidence>
<dbReference type="GO" id="GO:0000796">
    <property type="term" value="C:condensin complex"/>
    <property type="evidence" value="ECO:0007669"/>
    <property type="project" value="InterPro"/>
</dbReference>
<dbReference type="Proteomes" id="UP000824469">
    <property type="component" value="Unassembled WGS sequence"/>
</dbReference>
<evidence type="ECO:0000256" key="5">
    <source>
        <dbReference type="ARBA" id="ARBA00023067"/>
    </source>
</evidence>
<dbReference type="GO" id="GO:0007076">
    <property type="term" value="P:mitotic chromosome condensation"/>
    <property type="evidence" value="ECO:0007669"/>
    <property type="project" value="InterPro"/>
</dbReference>
<evidence type="ECO:0000313" key="9">
    <source>
        <dbReference type="EMBL" id="KAH9318229.1"/>
    </source>
</evidence>
<dbReference type="PANTHER" id="PTHR14418:SF5">
    <property type="entry name" value="CONDENSIN COMPLEX SUBUNIT 3"/>
    <property type="match status" value="1"/>
</dbReference>
<gene>
    <name evidence="9" type="ORF">KI387_019998</name>
</gene>
<evidence type="ECO:0000256" key="7">
    <source>
        <dbReference type="SAM" id="MobiDB-lite"/>
    </source>
</evidence>
<evidence type="ECO:0000313" key="10">
    <source>
        <dbReference type="Proteomes" id="UP000824469"/>
    </source>
</evidence>
<protein>
    <recommendedName>
        <fullName evidence="8">Nuclear condensin complex subunit 3 C-terminal domain-containing protein</fullName>
    </recommendedName>
</protein>
<evidence type="ECO:0000256" key="2">
    <source>
        <dbReference type="ARBA" id="ARBA00022454"/>
    </source>
</evidence>
<feature type="non-terminal residue" evidence="9">
    <location>
        <position position="1"/>
    </location>
</feature>
<evidence type="ECO:0000256" key="4">
    <source>
        <dbReference type="ARBA" id="ARBA00022776"/>
    </source>
</evidence>
<accession>A0AA38LAQ4</accession>
<feature type="region of interest" description="Disordered" evidence="7">
    <location>
        <begin position="449"/>
        <end position="480"/>
    </location>
</feature>
<reference evidence="9 10" key="1">
    <citation type="journal article" date="2021" name="Nat. Plants">
        <title>The Taxus genome provides insights into paclitaxel biosynthesis.</title>
        <authorList>
            <person name="Xiong X."/>
            <person name="Gou J."/>
            <person name="Liao Q."/>
            <person name="Li Y."/>
            <person name="Zhou Q."/>
            <person name="Bi G."/>
            <person name="Li C."/>
            <person name="Du R."/>
            <person name="Wang X."/>
            <person name="Sun T."/>
            <person name="Guo L."/>
            <person name="Liang H."/>
            <person name="Lu P."/>
            <person name="Wu Y."/>
            <person name="Zhang Z."/>
            <person name="Ro D.K."/>
            <person name="Shang Y."/>
            <person name="Huang S."/>
            <person name="Yan J."/>
        </authorList>
    </citation>
    <scope>NUCLEOTIDE SEQUENCE [LARGE SCALE GENOMIC DNA]</scope>
    <source>
        <strain evidence="9">Ta-2019</strain>
    </source>
</reference>
<evidence type="ECO:0000259" key="8">
    <source>
        <dbReference type="Pfam" id="PF12719"/>
    </source>
</evidence>
<organism evidence="9 10">
    <name type="scientific">Taxus chinensis</name>
    <name type="common">Chinese yew</name>
    <name type="synonym">Taxus wallichiana var. chinensis</name>
    <dbReference type="NCBI Taxonomy" id="29808"/>
    <lineage>
        <taxon>Eukaryota</taxon>
        <taxon>Viridiplantae</taxon>
        <taxon>Streptophyta</taxon>
        <taxon>Embryophyta</taxon>
        <taxon>Tracheophyta</taxon>
        <taxon>Spermatophyta</taxon>
        <taxon>Pinopsida</taxon>
        <taxon>Pinidae</taxon>
        <taxon>Conifers II</taxon>
        <taxon>Cupressales</taxon>
        <taxon>Taxaceae</taxon>
        <taxon>Taxus</taxon>
    </lineage>
</organism>
<sequence>EKGSDAASTQGAEAVVYAAAAADKNELLDRVLPATVTEYVELVEAHLLAGPDYRFASRQLLLLGLMLDFSDAASRKVASSFLQKLLHKPIEHVIDEDDGKDVVIGDGISLGGDREWARAVTELAKKVHASSGEFEDVVAAVVAELGMPCREGGADFLQWMHCLAVTGLLLESVKSLRGLQGMSIEASEILHGLLLPAAKHINVEVRRAATRCLGVYGVREKKPGEQVVRQLRLSFCNGPSPVRVMAAKALFDLCIWHTPAVVDSAIGIGPGLGSVPQPQHFGTESAVEEVIDGNEGDNGLIILNLLSSGLDRDDWDEHGDMGDVETTRGILAEGFAKFLLQSKVYPDIQSMQPTILAKLICLYFSEDTKELHRLRQCLSVFFDQYPALAAEHKKCISKAFVPVMRSVWPGVYGNPSGSSNVISSLRKHATQISRFMLQLLQTPLYNAQADSAGPESGQNSLQEDDGQEVPKSKQSETEVDEGLEELAIHIGVEVASFPSKKTAAVKSYIGALCRVVVLLEFRSSQQEAIKCMKKLLNHMADSVSGDKQLLKELEGMMARLKAQDAHPDEGLSDEQIKSIFGKLGLDNGIDIETIVEDSVCTPAPKKTTNRRRARRVETPESISPVTLESVTPCTT</sequence>
<keyword evidence="3" id="KW-0132">Cell division</keyword>
<keyword evidence="5" id="KW-0226">DNA condensation</keyword>
<name>A0AA38LAQ4_TAXCH</name>
<dbReference type="InterPro" id="IPR016024">
    <property type="entry name" value="ARM-type_fold"/>
</dbReference>
<dbReference type="SUPFAM" id="SSF48371">
    <property type="entry name" value="ARM repeat"/>
    <property type="match status" value="1"/>
</dbReference>
<evidence type="ECO:0000256" key="1">
    <source>
        <dbReference type="ARBA" id="ARBA00004286"/>
    </source>
</evidence>
<dbReference type="Pfam" id="PF12719">
    <property type="entry name" value="Cnd3"/>
    <property type="match status" value="1"/>
</dbReference>
<dbReference type="EMBL" id="JAHRHJ020000004">
    <property type="protein sequence ID" value="KAH9318229.1"/>
    <property type="molecule type" value="Genomic_DNA"/>
</dbReference>
<evidence type="ECO:0000256" key="6">
    <source>
        <dbReference type="ARBA" id="ARBA00023306"/>
    </source>
</evidence>
<keyword evidence="4" id="KW-0498">Mitosis</keyword>
<dbReference type="InterPro" id="IPR027165">
    <property type="entry name" value="CND3"/>
</dbReference>
<keyword evidence="2" id="KW-0158">Chromosome</keyword>
<keyword evidence="10" id="KW-1185">Reference proteome</keyword>
<feature type="compositionally biased region" description="Polar residues" evidence="7">
    <location>
        <begin position="620"/>
        <end position="635"/>
    </location>
</feature>
<comment type="caution">
    <text evidence="9">The sequence shown here is derived from an EMBL/GenBank/DDBJ whole genome shotgun (WGS) entry which is preliminary data.</text>
</comment>
<dbReference type="GO" id="GO:0051301">
    <property type="term" value="P:cell division"/>
    <property type="evidence" value="ECO:0007669"/>
    <property type="project" value="UniProtKB-KW"/>
</dbReference>
<dbReference type="PANTHER" id="PTHR14418">
    <property type="entry name" value="CONDENSIN COMPLEX SUBUNIT 3-RELATED"/>
    <property type="match status" value="1"/>
</dbReference>
<dbReference type="GO" id="GO:0000793">
    <property type="term" value="C:condensed chromosome"/>
    <property type="evidence" value="ECO:0007669"/>
    <property type="project" value="TreeGrafter"/>
</dbReference>
<dbReference type="InterPro" id="IPR025977">
    <property type="entry name" value="Cnd3_C"/>
</dbReference>
<feature type="region of interest" description="Disordered" evidence="7">
    <location>
        <begin position="602"/>
        <end position="635"/>
    </location>
</feature>
<dbReference type="AlphaFoldDB" id="A0AA38LAQ4"/>
<proteinExistence type="predicted"/>
<dbReference type="OMA" id="LESVTPC"/>
<feature type="non-terminal residue" evidence="9">
    <location>
        <position position="635"/>
    </location>
</feature>
<comment type="subcellular location">
    <subcellularLocation>
        <location evidence="1">Chromosome</location>
    </subcellularLocation>
</comment>
<feature type="domain" description="Nuclear condensin complex subunit 3 C-terminal" evidence="8">
    <location>
        <begin position="161"/>
        <end position="520"/>
    </location>
</feature>